<feature type="compositionally biased region" description="Polar residues" evidence="1">
    <location>
        <begin position="135"/>
        <end position="151"/>
    </location>
</feature>
<dbReference type="Proteomes" id="UP000011645">
    <property type="component" value="Unassembled WGS sequence"/>
</dbReference>
<feature type="region of interest" description="Disordered" evidence="1">
    <location>
        <begin position="90"/>
        <end position="151"/>
    </location>
</feature>
<dbReference type="PANTHER" id="PTHR39338:SF6">
    <property type="entry name" value="BLL5662 PROTEIN"/>
    <property type="match status" value="1"/>
</dbReference>
<evidence type="ECO:0000256" key="1">
    <source>
        <dbReference type="SAM" id="MobiDB-lite"/>
    </source>
</evidence>
<dbReference type="InterPro" id="IPR036465">
    <property type="entry name" value="vWFA_dom_sf"/>
</dbReference>
<dbReference type="InterPro" id="IPR008912">
    <property type="entry name" value="Uncharacterised_CoxE"/>
</dbReference>
<keyword evidence="5" id="KW-1185">Reference proteome</keyword>
<dbReference type="CDD" id="cd00198">
    <property type="entry name" value="vWFA"/>
    <property type="match status" value="1"/>
</dbReference>
<dbReference type="SUPFAM" id="SSF53300">
    <property type="entry name" value="vWA-like"/>
    <property type="match status" value="1"/>
</dbReference>
<dbReference type="GeneID" id="9421009"/>
<dbReference type="PATRIC" id="fig|795797.18.peg.3173"/>
<reference evidence="3 5" key="2">
    <citation type="journal article" date="2014" name="PLoS Genet.">
        <title>Phylogenetically driven sequencing of extremely halophilic archaea reveals strategies for static and dynamic osmo-response.</title>
        <authorList>
            <person name="Becker E.A."/>
            <person name="Seitzer P.M."/>
            <person name="Tritt A."/>
            <person name="Larsen D."/>
            <person name="Krusor M."/>
            <person name="Yao A.I."/>
            <person name="Wu D."/>
            <person name="Madern D."/>
            <person name="Eisen J.A."/>
            <person name="Darling A.E."/>
            <person name="Facciotti M.T."/>
        </authorList>
    </citation>
    <scope>NUCLEOTIDE SEQUENCE [LARGE SCALE GENOMIC DNA]</scope>
    <source>
        <strain evidence="3">B3</strain>
        <strain evidence="5">DSM 18796 / CECT 7217 / JCM 14584 / KCTC 4019 / B3</strain>
    </source>
</reference>
<dbReference type="eggNOG" id="arCOG06502">
    <property type="taxonomic scope" value="Archaea"/>
</dbReference>
<evidence type="ECO:0000313" key="5">
    <source>
        <dbReference type="Proteomes" id="UP000011645"/>
    </source>
</evidence>
<gene>
    <name evidence="2" type="ordered locus">HacjB3_16031</name>
    <name evidence="3" type="ORF">C497_01220</name>
</gene>
<evidence type="ECO:0000313" key="2">
    <source>
        <dbReference type="EMBL" id="ADJ16564.1"/>
    </source>
</evidence>
<dbReference type="RefSeq" id="WP_008413884.1">
    <property type="nucleotide sequence ID" value="NC_014298.1"/>
</dbReference>
<dbReference type="EMBL" id="AOHV01000005">
    <property type="protein sequence ID" value="ELY41340.1"/>
    <property type="molecule type" value="Genomic_DNA"/>
</dbReference>
<dbReference type="Gene3D" id="3.40.50.410">
    <property type="entry name" value="von Willebrand factor, type A domain"/>
    <property type="match status" value="1"/>
</dbReference>
<dbReference type="AlphaFoldDB" id="D8JBB1"/>
<keyword evidence="2" id="KW-0614">Plasmid</keyword>
<protein>
    <submittedName>
        <fullName evidence="2">VWA containing CoxE-like protein</fullName>
    </submittedName>
</protein>
<proteinExistence type="predicted"/>
<dbReference type="EMBL" id="CP002063">
    <property type="protein sequence ID" value="ADJ16564.1"/>
    <property type="molecule type" value="Genomic_DNA"/>
</dbReference>
<dbReference type="HOGENOM" id="CLU_042261_0_1_2"/>
<evidence type="ECO:0000313" key="4">
    <source>
        <dbReference type="Proteomes" id="UP000000390"/>
    </source>
</evidence>
<dbReference type="PANTHER" id="PTHR39338">
    <property type="entry name" value="BLL5662 PROTEIN-RELATED"/>
    <property type="match status" value="1"/>
</dbReference>
<sequence length="431" mass="46848">MNDPIPDTALSEHVRAELVRFVRALRHSGASVPANAATTGARSLAEIGFREQARVRTALRASLLTDSDDFETFDRLFEAFWRRLLDGLDTESPVTSNTDGPDGGLAPLDAPTSHEASTDRTTADDDTDPQADRTVGQSVAGATSESTVGNEATTTALYSPSGTASSVESSLPADTGTLASAFHDLTRTLDGLQGRRFQSGTDDADVRRALRASVSTGGTVLSVPRRERRRTAVRALLLVDVSRSVLDTVDRGFLIEFLRRAVDEWRDVRVFFFDESLRETTDAVGASSATAAMEALEAAETVWGGGTRIGESFRRLHQTAPDALDRRTIVFVISDGLEMGDVSTLERELSWLACRSKRMFWLNPLATAEAYEPTARGMAASLPYLDGLFAFEGPSDVAELARQLREWGPGRRIGYEFDSQAAESHRNQPIT</sequence>
<name>D8JBB1_HALJB</name>
<evidence type="ECO:0000313" key="3">
    <source>
        <dbReference type="EMBL" id="ELY41340.1"/>
    </source>
</evidence>
<dbReference type="OrthoDB" id="205257at2157"/>
<accession>D8JBB1</accession>
<reference evidence="2 4" key="1">
    <citation type="journal article" date="2010" name="J. Bacteriol.">
        <title>Complete genome sequence of Halalkalicoccus jeotgali B3(T), an extremely halophilic archaeon.</title>
        <authorList>
            <person name="Roh S.W."/>
            <person name="Nam Y.D."/>
            <person name="Nam S.H."/>
            <person name="Choi S.H."/>
            <person name="Park H.S."/>
            <person name="Bae J.W."/>
        </authorList>
    </citation>
    <scope>NUCLEOTIDE SEQUENCE [LARGE SCALE GENOMIC DNA]</scope>
    <source>
        <strain evidence="2">B3</strain>
        <strain evidence="4">DSM 18796 / CECT 7217 / JCM 14584 / KCTC 4019 / B3</strain>
        <plasmid evidence="4">1</plasmid>
    </source>
</reference>
<dbReference type="KEGG" id="hje:HacjB3_16031"/>
<geneLocation type="plasmid" evidence="2 4">
    <name>1</name>
</geneLocation>
<dbReference type="Proteomes" id="UP000000390">
    <property type="component" value="Plasmid 1"/>
</dbReference>
<organism evidence="2 4">
    <name type="scientific">Halalkalicoccus jeotgali (strain DSM 18796 / CECT 7217 / JCM 14584 / KCTC 4019 / B3)</name>
    <dbReference type="NCBI Taxonomy" id="795797"/>
    <lineage>
        <taxon>Archaea</taxon>
        <taxon>Methanobacteriati</taxon>
        <taxon>Methanobacteriota</taxon>
        <taxon>Stenosarchaea group</taxon>
        <taxon>Halobacteria</taxon>
        <taxon>Halobacteriales</taxon>
        <taxon>Halococcaceae</taxon>
        <taxon>Halalkalicoccus</taxon>
    </lineage>
</organism>
<dbReference type="Pfam" id="PF05762">
    <property type="entry name" value="VWA_CoxE"/>
    <property type="match status" value="1"/>
</dbReference>